<accession>A0ABY5ZEK2</accession>
<dbReference type="PROSITE" id="PS50850">
    <property type="entry name" value="MFS"/>
    <property type="match status" value="1"/>
</dbReference>
<dbReference type="Pfam" id="PF07690">
    <property type="entry name" value="MFS_1"/>
    <property type="match status" value="1"/>
</dbReference>
<dbReference type="SUPFAM" id="SSF103473">
    <property type="entry name" value="MFS general substrate transporter"/>
    <property type="match status" value="1"/>
</dbReference>
<feature type="transmembrane region" description="Helical" evidence="6">
    <location>
        <begin position="381"/>
        <end position="405"/>
    </location>
</feature>
<evidence type="ECO:0000256" key="3">
    <source>
        <dbReference type="ARBA" id="ARBA00022989"/>
    </source>
</evidence>
<feature type="region of interest" description="Disordered" evidence="5">
    <location>
        <begin position="455"/>
        <end position="476"/>
    </location>
</feature>
<keyword evidence="9" id="KW-1185">Reference proteome</keyword>
<protein>
    <submittedName>
        <fullName evidence="8">MFS transporter</fullName>
    </submittedName>
</protein>
<feature type="transmembrane region" description="Helical" evidence="6">
    <location>
        <begin position="290"/>
        <end position="307"/>
    </location>
</feature>
<keyword evidence="3 6" id="KW-1133">Transmembrane helix</keyword>
<dbReference type="RefSeq" id="WP_260728779.1">
    <property type="nucleotide sequence ID" value="NZ_BAAABS010000004.1"/>
</dbReference>
<proteinExistence type="predicted"/>
<evidence type="ECO:0000256" key="2">
    <source>
        <dbReference type="ARBA" id="ARBA00022692"/>
    </source>
</evidence>
<evidence type="ECO:0000313" key="8">
    <source>
        <dbReference type="EMBL" id="UWZ39375.1"/>
    </source>
</evidence>
<feature type="transmembrane region" description="Helical" evidence="6">
    <location>
        <begin position="182"/>
        <end position="200"/>
    </location>
</feature>
<feature type="transmembrane region" description="Helical" evidence="6">
    <location>
        <begin position="150"/>
        <end position="170"/>
    </location>
</feature>
<feature type="transmembrane region" description="Helical" evidence="6">
    <location>
        <begin position="314"/>
        <end position="333"/>
    </location>
</feature>
<feature type="transmembrane region" description="Helical" evidence="6">
    <location>
        <begin position="207"/>
        <end position="228"/>
    </location>
</feature>
<evidence type="ECO:0000256" key="5">
    <source>
        <dbReference type="SAM" id="MobiDB-lite"/>
    </source>
</evidence>
<keyword evidence="4 6" id="KW-0472">Membrane</keyword>
<feature type="transmembrane region" description="Helical" evidence="6">
    <location>
        <begin position="417"/>
        <end position="437"/>
    </location>
</feature>
<dbReference type="EMBL" id="CP073721">
    <property type="protein sequence ID" value="UWZ39375.1"/>
    <property type="molecule type" value="Genomic_DNA"/>
</dbReference>
<feature type="transmembrane region" description="Helical" evidence="6">
    <location>
        <begin position="115"/>
        <end position="138"/>
    </location>
</feature>
<gene>
    <name evidence="8" type="ORF">Drose_14730</name>
</gene>
<feature type="transmembrane region" description="Helical" evidence="6">
    <location>
        <begin position="249"/>
        <end position="270"/>
    </location>
</feature>
<evidence type="ECO:0000259" key="7">
    <source>
        <dbReference type="PROSITE" id="PS50850"/>
    </source>
</evidence>
<dbReference type="PANTHER" id="PTHR42718:SF39">
    <property type="entry name" value="ACTINORHODIN TRANSPORTER-RELATED"/>
    <property type="match status" value="1"/>
</dbReference>
<dbReference type="InterPro" id="IPR011701">
    <property type="entry name" value="MFS"/>
</dbReference>
<feature type="transmembrane region" description="Helical" evidence="6">
    <location>
        <begin position="27"/>
        <end position="45"/>
    </location>
</feature>
<dbReference type="Gene3D" id="1.20.1250.20">
    <property type="entry name" value="MFS general substrate transporter like domains"/>
    <property type="match status" value="1"/>
</dbReference>
<evidence type="ECO:0000256" key="1">
    <source>
        <dbReference type="ARBA" id="ARBA00004651"/>
    </source>
</evidence>
<keyword evidence="2 6" id="KW-0812">Transmembrane</keyword>
<dbReference type="Proteomes" id="UP001058271">
    <property type="component" value="Chromosome"/>
</dbReference>
<evidence type="ECO:0000256" key="4">
    <source>
        <dbReference type="ARBA" id="ARBA00023136"/>
    </source>
</evidence>
<evidence type="ECO:0000256" key="6">
    <source>
        <dbReference type="SAM" id="Phobius"/>
    </source>
</evidence>
<sequence>MDLIDAAVLNVALPSIQRELHASSTQLEWSIIGYTLFFASGMITSARLGDRFGRRRVFQLGLAAFTVSSLWTALAVNPEMLVAARVAQGLSASLMVPQVLAMLRAEFPPEEQSRAATIYGLVFSVGGVCAPVLGGLILGADLFGWAWRPIFLVNIPFGIAALIGTAVFARESRAERTTGTDMGGLILVTVAMVSVLYPLIEGRLLDWPVWCFLLMAFGLALLWGFLRYERIVVRRNRSPLIDPQLLRERAPVGGLTVATIFFAGAAYPLVLTVHLQTALGYSPLRTAVTMIPFAVGVGIFSPFATRLRVLGRPLAVIGPLIAVVGMVLVLVAVRRYGTDLHAPDLIPGLLICGIGVSMTSGVLIATVIAKTAPWHAGAAAGLANTAIQLGVAIGVAIVGTTYFGLLDAGREPVTATTYGLLVVIGLFLLASPTAMILPGGRLTFAWGGAAQRSAADGKESAVTTGASAPGNDPVGD</sequence>
<feature type="domain" description="Major facilitator superfamily (MFS) profile" evidence="7">
    <location>
        <begin position="1"/>
        <end position="434"/>
    </location>
</feature>
<name>A0ABY5ZEK2_9ACTN</name>
<dbReference type="CDD" id="cd17321">
    <property type="entry name" value="MFS_MMR_MDR_like"/>
    <property type="match status" value="1"/>
</dbReference>
<feature type="transmembrane region" description="Helical" evidence="6">
    <location>
        <begin position="345"/>
        <end position="369"/>
    </location>
</feature>
<dbReference type="Gene3D" id="1.20.1720.10">
    <property type="entry name" value="Multidrug resistance protein D"/>
    <property type="match status" value="1"/>
</dbReference>
<comment type="subcellular location">
    <subcellularLocation>
        <location evidence="1">Cell membrane</location>
        <topology evidence="1">Multi-pass membrane protein</topology>
    </subcellularLocation>
</comment>
<dbReference type="PANTHER" id="PTHR42718">
    <property type="entry name" value="MAJOR FACILITATOR SUPERFAMILY MULTIDRUG TRANSPORTER MFSC"/>
    <property type="match status" value="1"/>
</dbReference>
<reference evidence="8" key="1">
    <citation type="submission" date="2021-04" db="EMBL/GenBank/DDBJ databases">
        <title>Biosynthetic gene clusters of Dactylosporangioum roseum.</title>
        <authorList>
            <person name="Hartkoorn R.C."/>
            <person name="Beaudoing E."/>
            <person name="Hot D."/>
            <person name="Moureu S."/>
        </authorList>
    </citation>
    <scope>NUCLEOTIDE SEQUENCE</scope>
    <source>
        <strain evidence="8">NRRL B-16295</strain>
    </source>
</reference>
<evidence type="ECO:0000313" key="9">
    <source>
        <dbReference type="Proteomes" id="UP001058271"/>
    </source>
</evidence>
<dbReference type="InterPro" id="IPR036259">
    <property type="entry name" value="MFS_trans_sf"/>
</dbReference>
<dbReference type="InterPro" id="IPR020846">
    <property type="entry name" value="MFS_dom"/>
</dbReference>
<organism evidence="8 9">
    <name type="scientific">Dactylosporangium roseum</name>
    <dbReference type="NCBI Taxonomy" id="47989"/>
    <lineage>
        <taxon>Bacteria</taxon>
        <taxon>Bacillati</taxon>
        <taxon>Actinomycetota</taxon>
        <taxon>Actinomycetes</taxon>
        <taxon>Micromonosporales</taxon>
        <taxon>Micromonosporaceae</taxon>
        <taxon>Dactylosporangium</taxon>
    </lineage>
</organism>